<protein>
    <submittedName>
        <fullName evidence="3">Beta-lactamase domain-containing protein</fullName>
    </submittedName>
</protein>
<dbReference type="AlphaFoldDB" id="A0A1I8FIX0"/>
<evidence type="ECO:0000313" key="2">
    <source>
        <dbReference type="Proteomes" id="UP000095280"/>
    </source>
</evidence>
<organism evidence="2 3">
    <name type="scientific">Macrostomum lignano</name>
    <dbReference type="NCBI Taxonomy" id="282301"/>
    <lineage>
        <taxon>Eukaryota</taxon>
        <taxon>Metazoa</taxon>
        <taxon>Spiralia</taxon>
        <taxon>Lophotrochozoa</taxon>
        <taxon>Platyhelminthes</taxon>
        <taxon>Rhabditophora</taxon>
        <taxon>Macrostomorpha</taxon>
        <taxon>Macrostomida</taxon>
        <taxon>Macrostomidae</taxon>
        <taxon>Macrostomum</taxon>
    </lineage>
</organism>
<proteinExistence type="predicted"/>
<name>A0A1I8FIX0_9PLAT</name>
<accession>A0A1I8FIX0</accession>
<feature type="region of interest" description="Disordered" evidence="1">
    <location>
        <begin position="1"/>
        <end position="23"/>
    </location>
</feature>
<reference evidence="3" key="1">
    <citation type="submission" date="2016-11" db="UniProtKB">
        <authorList>
            <consortium name="WormBaseParasite"/>
        </authorList>
    </citation>
    <scope>IDENTIFICATION</scope>
</reference>
<dbReference type="WBParaSite" id="maker-unitig_36694-snap-gene-0.3-mRNA-1">
    <property type="protein sequence ID" value="maker-unitig_36694-snap-gene-0.3-mRNA-1"/>
    <property type="gene ID" value="maker-unitig_36694-snap-gene-0.3"/>
</dbReference>
<keyword evidence="2" id="KW-1185">Reference proteome</keyword>
<evidence type="ECO:0000256" key="1">
    <source>
        <dbReference type="SAM" id="MobiDB-lite"/>
    </source>
</evidence>
<dbReference type="Proteomes" id="UP000095280">
    <property type="component" value="Unplaced"/>
</dbReference>
<sequence length="167" mass="17702">AAQAEVRGVEPLQPHSADAAPNAEDPLKLAPCYRLLDRLKISYQCEPGAALICADTYTTLILTLDAVLTSRYLLPQLLDSADFEPDDVLGSPDGIQGLQGRTQRCPDTARPESNAARCPDSQASVFGEVKRRCDGAALVHRAGRRPAADGGHAGLCEGRTCCCCLPA</sequence>
<evidence type="ECO:0000313" key="3">
    <source>
        <dbReference type="WBParaSite" id="maker-unitig_36694-snap-gene-0.3-mRNA-1"/>
    </source>
</evidence>
<feature type="region of interest" description="Disordered" evidence="1">
    <location>
        <begin position="90"/>
        <end position="118"/>
    </location>
</feature>